<feature type="compositionally biased region" description="Polar residues" evidence="1">
    <location>
        <begin position="101"/>
        <end position="110"/>
    </location>
</feature>
<proteinExistence type="predicted"/>
<accession>A0ABR1THW1</accession>
<feature type="compositionally biased region" description="Low complexity" evidence="1">
    <location>
        <begin position="259"/>
        <end position="271"/>
    </location>
</feature>
<sequence length="271" mass="29709">MSHMRKNSIHRHFLRRPSSDGKGSKGSMAMMGGGSSTRVKSGGSDAPAVAVDHKHYYRDHHATARAATEPSIPIAAPSSTLAGLEFHGTPPWSKYRIPFPFTQTGPSTKVTGIRRPGPRNQAAAPRVADHRQKQTEHSPRSSRRRSSGTDHRQQQTERNSPRSARRSPREASPPNFSRKTTPSPQQGRSRSNSKTDDVSATVREAEEGGQNSQDGGIPYKPRRTHPQASTTSPSPSLNRRRRISPPPPHRHHHHHHHLSGPSPALPLASPS</sequence>
<keyword evidence="3" id="KW-1185">Reference proteome</keyword>
<dbReference type="Proteomes" id="UP001446871">
    <property type="component" value="Unassembled WGS sequence"/>
</dbReference>
<feature type="region of interest" description="Disordered" evidence="1">
    <location>
        <begin position="1"/>
        <end position="46"/>
    </location>
</feature>
<evidence type="ECO:0000313" key="3">
    <source>
        <dbReference type="Proteomes" id="UP001446871"/>
    </source>
</evidence>
<dbReference type="EMBL" id="JAQQWM010000009">
    <property type="protein sequence ID" value="KAK8046214.1"/>
    <property type="molecule type" value="Genomic_DNA"/>
</dbReference>
<evidence type="ECO:0000256" key="1">
    <source>
        <dbReference type="SAM" id="MobiDB-lite"/>
    </source>
</evidence>
<feature type="compositionally biased region" description="Polar residues" evidence="1">
    <location>
        <begin position="177"/>
        <end position="192"/>
    </location>
</feature>
<name>A0ABR1THW1_9PEZI</name>
<reference evidence="2 3" key="1">
    <citation type="submission" date="2023-01" db="EMBL/GenBank/DDBJ databases">
        <title>Analysis of 21 Apiospora genomes using comparative genomics revels a genus with tremendous synthesis potential of carbohydrate active enzymes and secondary metabolites.</title>
        <authorList>
            <person name="Sorensen T."/>
        </authorList>
    </citation>
    <scope>NUCLEOTIDE SEQUENCE [LARGE SCALE GENOMIC DNA]</scope>
    <source>
        <strain evidence="2 3">CBS 83171</strain>
    </source>
</reference>
<feature type="compositionally biased region" description="Basic and acidic residues" evidence="1">
    <location>
        <begin position="127"/>
        <end position="139"/>
    </location>
</feature>
<feature type="region of interest" description="Disordered" evidence="1">
    <location>
        <begin position="97"/>
        <end position="271"/>
    </location>
</feature>
<evidence type="ECO:0000313" key="2">
    <source>
        <dbReference type="EMBL" id="KAK8046214.1"/>
    </source>
</evidence>
<feature type="compositionally biased region" description="Basic residues" evidence="1">
    <location>
        <begin position="1"/>
        <end position="15"/>
    </location>
</feature>
<gene>
    <name evidence="2" type="ORF">PG996_014278</name>
</gene>
<organism evidence="2 3">
    <name type="scientific">Apiospora saccharicola</name>
    <dbReference type="NCBI Taxonomy" id="335842"/>
    <lineage>
        <taxon>Eukaryota</taxon>
        <taxon>Fungi</taxon>
        <taxon>Dikarya</taxon>
        <taxon>Ascomycota</taxon>
        <taxon>Pezizomycotina</taxon>
        <taxon>Sordariomycetes</taxon>
        <taxon>Xylariomycetidae</taxon>
        <taxon>Amphisphaeriales</taxon>
        <taxon>Apiosporaceae</taxon>
        <taxon>Apiospora</taxon>
    </lineage>
</organism>
<feature type="compositionally biased region" description="Basic residues" evidence="1">
    <location>
        <begin position="238"/>
        <end position="258"/>
    </location>
</feature>
<comment type="caution">
    <text evidence="2">The sequence shown here is derived from an EMBL/GenBank/DDBJ whole genome shotgun (WGS) entry which is preliminary data.</text>
</comment>
<protein>
    <submittedName>
        <fullName evidence="2">Uncharacterized protein</fullName>
    </submittedName>
</protein>